<protein>
    <submittedName>
        <fullName evidence="1">Molybdenum cofactor biosynthesis protein</fullName>
    </submittedName>
</protein>
<organism evidence="1 2">
    <name type="scientific">Paenibacillus mesotrionivorans</name>
    <dbReference type="NCBI Taxonomy" id="3160968"/>
    <lineage>
        <taxon>Bacteria</taxon>
        <taxon>Bacillati</taxon>
        <taxon>Bacillota</taxon>
        <taxon>Bacilli</taxon>
        <taxon>Bacillales</taxon>
        <taxon>Paenibacillaceae</taxon>
        <taxon>Paenibacillus</taxon>
    </lineage>
</organism>
<name>A0ACC7P8N6_9BACL</name>
<evidence type="ECO:0000313" key="1">
    <source>
        <dbReference type="EMBL" id="MFM9331964.1"/>
    </source>
</evidence>
<gene>
    <name evidence="1" type="ORF">ACI1P1_27070</name>
</gene>
<reference evidence="1" key="1">
    <citation type="submission" date="2024-12" db="EMBL/GenBank/DDBJ databases">
        <authorList>
            <person name="Wu N."/>
        </authorList>
    </citation>
    <scope>NUCLEOTIDE SEQUENCE</scope>
    <source>
        <strain evidence="1">P15</strain>
    </source>
</reference>
<evidence type="ECO:0000313" key="2">
    <source>
        <dbReference type="Proteomes" id="UP001631969"/>
    </source>
</evidence>
<accession>A0ACC7P8N6</accession>
<comment type="caution">
    <text evidence="1">The sequence shown here is derived from an EMBL/GenBank/DDBJ whole genome shotgun (WGS) entry which is preliminary data.</text>
</comment>
<keyword evidence="2" id="KW-1185">Reference proteome</keyword>
<dbReference type="EMBL" id="JBJURJ010000024">
    <property type="protein sequence ID" value="MFM9331964.1"/>
    <property type="molecule type" value="Genomic_DNA"/>
</dbReference>
<proteinExistence type="predicted"/>
<dbReference type="Proteomes" id="UP001631969">
    <property type="component" value="Unassembled WGS sequence"/>
</dbReference>
<sequence length="253" mass="27235">MQLTIQIFAGLADKLGGTAVTVTTGGNRITAGELKQHLAKEYPHAASSIAVSFLARNHAYAQPEDELHETDELALIPPVSGGSPAPSEQVPEYGERFELTREPLVPEHTAAKTTHPNCGANLTFTGTVRELTGDLHTEALEYEAYAPMALATLRQIGDEVAERWPETRCAITHRLGLVEAGDASVVISVSAPHRDVCYEASRYAIERLKQIVPIWKKEAGQWSHPQAGSGSTAPSGSMWNPLVLPGGGEEQPR</sequence>